<accession>A0A7X9ILX5</accession>
<keyword evidence="2" id="KW-1015">Disulfide bond</keyword>
<evidence type="ECO:0000256" key="1">
    <source>
        <dbReference type="ARBA" id="ARBA00007664"/>
    </source>
</evidence>
<dbReference type="PROSITE" id="PS50240">
    <property type="entry name" value="TRYPSIN_DOM"/>
    <property type="match status" value="1"/>
</dbReference>
<comment type="similarity">
    <text evidence="1">Belongs to the peptidase S1 family.</text>
</comment>
<gene>
    <name evidence="5" type="ORF">GYA55_09825</name>
</gene>
<evidence type="ECO:0000259" key="4">
    <source>
        <dbReference type="PROSITE" id="PS50240"/>
    </source>
</evidence>
<dbReference type="GO" id="GO:0004252">
    <property type="term" value="F:serine-type endopeptidase activity"/>
    <property type="evidence" value="ECO:0007669"/>
    <property type="project" value="InterPro"/>
</dbReference>
<dbReference type="InterPro" id="IPR050430">
    <property type="entry name" value="Peptidase_S1"/>
</dbReference>
<dbReference type="PROSITE" id="PS00134">
    <property type="entry name" value="TRYPSIN_HIS"/>
    <property type="match status" value="1"/>
</dbReference>
<evidence type="ECO:0000256" key="3">
    <source>
        <dbReference type="SAM" id="SignalP"/>
    </source>
</evidence>
<proteinExistence type="inferred from homology"/>
<organism evidence="5 6">
    <name type="scientific">SAR324 cluster bacterium</name>
    <dbReference type="NCBI Taxonomy" id="2024889"/>
    <lineage>
        <taxon>Bacteria</taxon>
        <taxon>Deltaproteobacteria</taxon>
        <taxon>SAR324 cluster</taxon>
    </lineage>
</organism>
<keyword evidence="3" id="KW-0732">Signal</keyword>
<dbReference type="AlphaFoldDB" id="A0A7X9ILX5"/>
<dbReference type="InterPro" id="IPR043504">
    <property type="entry name" value="Peptidase_S1_PA_chymotrypsin"/>
</dbReference>
<sequence>MRTLVSLLTVVVFSFVACSNSNDQDADSGQLSGDCSLKIINGEECPKGEGPIALVVAESEDGIPLSMCSGTFITTKKILSAAHCGQLMDAPVTKVYTGNTVVKVSSFKAHPYYVNNAPYNFRYDVGIFTLEDSINISPLPLLLSRQPQVGDLIFVYGFGIDENNQTAIDNDWGNSVRRTSMLVSSLQNGGIVAEFDATHSGACEGDSGGPALAQSPQGSYGITGVVSGGTNDSCQVGTLEVFTEIAQDEVLNFILSEVPNVDAV</sequence>
<evidence type="ECO:0000313" key="5">
    <source>
        <dbReference type="EMBL" id="NMC63450.1"/>
    </source>
</evidence>
<dbReference type="SMART" id="SM00020">
    <property type="entry name" value="Tryp_SPc"/>
    <property type="match status" value="1"/>
</dbReference>
<keyword evidence="5" id="KW-0645">Protease</keyword>
<dbReference type="SUPFAM" id="SSF50494">
    <property type="entry name" value="Trypsin-like serine proteases"/>
    <property type="match status" value="1"/>
</dbReference>
<name>A0A7X9ILX5_9DELT</name>
<feature type="chain" id="PRO_5030905826" evidence="3">
    <location>
        <begin position="20"/>
        <end position="264"/>
    </location>
</feature>
<dbReference type="PRINTS" id="PR00722">
    <property type="entry name" value="CHYMOTRYPSIN"/>
</dbReference>
<dbReference type="PROSITE" id="PS51257">
    <property type="entry name" value="PROKAR_LIPOPROTEIN"/>
    <property type="match status" value="1"/>
</dbReference>
<evidence type="ECO:0000256" key="2">
    <source>
        <dbReference type="ARBA" id="ARBA00023157"/>
    </source>
</evidence>
<comment type="caution">
    <text evidence="5">The sequence shown here is derived from an EMBL/GenBank/DDBJ whole genome shotgun (WGS) entry which is preliminary data.</text>
</comment>
<feature type="signal peptide" evidence="3">
    <location>
        <begin position="1"/>
        <end position="19"/>
    </location>
</feature>
<dbReference type="EMBL" id="JAAZON010000441">
    <property type="protein sequence ID" value="NMC63450.1"/>
    <property type="molecule type" value="Genomic_DNA"/>
</dbReference>
<dbReference type="Pfam" id="PF00089">
    <property type="entry name" value="Trypsin"/>
    <property type="match status" value="1"/>
</dbReference>
<reference evidence="5 6" key="1">
    <citation type="journal article" date="2020" name="Biotechnol. Biofuels">
        <title>New insights from the biogas microbiome by comprehensive genome-resolved metagenomics of nearly 1600 species originating from multiple anaerobic digesters.</title>
        <authorList>
            <person name="Campanaro S."/>
            <person name="Treu L."/>
            <person name="Rodriguez-R L.M."/>
            <person name="Kovalovszki A."/>
            <person name="Ziels R.M."/>
            <person name="Maus I."/>
            <person name="Zhu X."/>
            <person name="Kougias P.G."/>
            <person name="Basile A."/>
            <person name="Luo G."/>
            <person name="Schluter A."/>
            <person name="Konstantinidis K.T."/>
            <person name="Angelidaki I."/>
        </authorList>
    </citation>
    <scope>NUCLEOTIDE SEQUENCE [LARGE SCALE GENOMIC DNA]</scope>
    <source>
        <strain evidence="5">AS27yjCOA_65</strain>
    </source>
</reference>
<dbReference type="GO" id="GO:0006508">
    <property type="term" value="P:proteolysis"/>
    <property type="evidence" value="ECO:0007669"/>
    <property type="project" value="UniProtKB-KW"/>
</dbReference>
<protein>
    <submittedName>
        <fullName evidence="5">Trypsin-like serine protease</fullName>
    </submittedName>
</protein>
<feature type="domain" description="Peptidase S1" evidence="4">
    <location>
        <begin position="39"/>
        <end position="259"/>
    </location>
</feature>
<dbReference type="PANTHER" id="PTHR24276">
    <property type="entry name" value="POLYSERASE-RELATED"/>
    <property type="match status" value="1"/>
</dbReference>
<dbReference type="InterPro" id="IPR001314">
    <property type="entry name" value="Peptidase_S1A"/>
</dbReference>
<evidence type="ECO:0000313" key="6">
    <source>
        <dbReference type="Proteomes" id="UP000524246"/>
    </source>
</evidence>
<dbReference type="InterPro" id="IPR009003">
    <property type="entry name" value="Peptidase_S1_PA"/>
</dbReference>
<dbReference type="PANTHER" id="PTHR24276:SF98">
    <property type="entry name" value="FI18310P1-RELATED"/>
    <property type="match status" value="1"/>
</dbReference>
<dbReference type="InterPro" id="IPR018114">
    <property type="entry name" value="TRYPSIN_HIS"/>
</dbReference>
<dbReference type="Proteomes" id="UP000524246">
    <property type="component" value="Unassembled WGS sequence"/>
</dbReference>
<dbReference type="InterPro" id="IPR001254">
    <property type="entry name" value="Trypsin_dom"/>
</dbReference>
<dbReference type="Gene3D" id="2.40.10.10">
    <property type="entry name" value="Trypsin-like serine proteases"/>
    <property type="match status" value="1"/>
</dbReference>
<keyword evidence="5" id="KW-0378">Hydrolase</keyword>